<evidence type="ECO:0000256" key="4">
    <source>
        <dbReference type="ARBA" id="ARBA00023065"/>
    </source>
</evidence>
<dbReference type="PRINTS" id="PR00125">
    <property type="entry name" value="ATPASEDELTA"/>
</dbReference>
<dbReference type="GO" id="GO:0005886">
    <property type="term" value="C:plasma membrane"/>
    <property type="evidence" value="ECO:0007669"/>
    <property type="project" value="UniProtKB-SubCell"/>
</dbReference>
<evidence type="ECO:0000256" key="3">
    <source>
        <dbReference type="ARBA" id="ARBA00022781"/>
    </source>
</evidence>
<dbReference type="InterPro" id="IPR000711">
    <property type="entry name" value="ATPase_OSCP/dsu"/>
</dbReference>
<dbReference type="Pfam" id="PF00213">
    <property type="entry name" value="OSCP"/>
    <property type="match status" value="1"/>
</dbReference>
<evidence type="ECO:0000256" key="5">
    <source>
        <dbReference type="ARBA" id="ARBA00023136"/>
    </source>
</evidence>
<dbReference type="NCBIfam" id="NF004402">
    <property type="entry name" value="PRK05758.2-2"/>
    <property type="match status" value="1"/>
</dbReference>
<proteinExistence type="inferred from homology"/>
<dbReference type="HAMAP" id="MF_01416">
    <property type="entry name" value="ATP_synth_delta_bact"/>
    <property type="match status" value="1"/>
</dbReference>
<reference evidence="9 10" key="1">
    <citation type="submission" date="2016-10" db="EMBL/GenBank/DDBJ databases">
        <authorList>
            <person name="de Groot N.N."/>
        </authorList>
    </citation>
    <scope>NUCLEOTIDE SEQUENCE [LARGE SCALE GENOMIC DNA]</scope>
    <source>
        <strain evidence="9 10">CGMCC 1.6291</strain>
    </source>
</reference>
<evidence type="ECO:0000313" key="10">
    <source>
        <dbReference type="Proteomes" id="UP000199657"/>
    </source>
</evidence>
<dbReference type="RefSeq" id="WP_091644754.1">
    <property type="nucleotide sequence ID" value="NZ_FOEG01000006.1"/>
</dbReference>
<gene>
    <name evidence="8" type="primary">atpH</name>
    <name evidence="9" type="ORF">SAMN04488052_10657</name>
</gene>
<dbReference type="AlphaFoldDB" id="A0A1H8UB48"/>
<comment type="function">
    <text evidence="8">This protein is part of the stalk that links CF(0) to CF(1). It either transmits conformational changes from CF(0) to CF(1) or is implicated in proton conduction.</text>
</comment>
<dbReference type="PROSITE" id="PS00389">
    <property type="entry name" value="ATPASE_DELTA"/>
    <property type="match status" value="1"/>
</dbReference>
<keyword evidence="7 8" id="KW-0066">ATP synthesis</keyword>
<dbReference type="GO" id="GO:0046933">
    <property type="term" value="F:proton-transporting ATP synthase activity, rotational mechanism"/>
    <property type="evidence" value="ECO:0007669"/>
    <property type="project" value="UniProtKB-UniRule"/>
</dbReference>
<keyword evidence="4 8" id="KW-0406">Ion transport</keyword>
<keyword evidence="5 8" id="KW-0472">Membrane</keyword>
<dbReference type="EMBL" id="FOEG01000006">
    <property type="protein sequence ID" value="SEP00405.1"/>
    <property type="molecule type" value="Genomic_DNA"/>
</dbReference>
<name>A0A1H8UB48_9GAMM</name>
<dbReference type="SUPFAM" id="SSF47928">
    <property type="entry name" value="N-terminal domain of the delta subunit of the F1F0-ATP synthase"/>
    <property type="match status" value="1"/>
</dbReference>
<dbReference type="InterPro" id="IPR026015">
    <property type="entry name" value="ATP_synth_OSCP/delta_N_sf"/>
</dbReference>
<dbReference type="Gene3D" id="1.10.520.20">
    <property type="entry name" value="N-terminal domain of the delta subunit of the F1F0-ATP synthase"/>
    <property type="match status" value="1"/>
</dbReference>
<evidence type="ECO:0000256" key="6">
    <source>
        <dbReference type="ARBA" id="ARBA00023196"/>
    </source>
</evidence>
<keyword evidence="2 8" id="KW-0813">Transport</keyword>
<evidence type="ECO:0000256" key="7">
    <source>
        <dbReference type="ARBA" id="ARBA00023310"/>
    </source>
</evidence>
<keyword evidence="10" id="KW-1185">Reference proteome</keyword>
<comment type="subcellular location">
    <subcellularLocation>
        <location evidence="8">Cell membrane</location>
        <topology evidence="8">Peripheral membrane protein</topology>
    </subcellularLocation>
    <subcellularLocation>
        <location evidence="1">Membrane</location>
    </subcellularLocation>
</comment>
<evidence type="ECO:0000256" key="1">
    <source>
        <dbReference type="ARBA" id="ARBA00004370"/>
    </source>
</evidence>
<keyword evidence="6 8" id="KW-0139">CF(1)</keyword>
<protein>
    <recommendedName>
        <fullName evidence="8">ATP synthase subunit delta</fullName>
    </recommendedName>
    <alternativeName>
        <fullName evidence="8">ATP synthase F(1) sector subunit delta</fullName>
    </alternativeName>
    <alternativeName>
        <fullName evidence="8">F-type ATPase subunit delta</fullName>
        <shortName evidence="8">F-ATPase subunit delta</shortName>
    </alternativeName>
</protein>
<dbReference type="NCBIfam" id="TIGR01145">
    <property type="entry name" value="ATP_synt_delta"/>
    <property type="match status" value="1"/>
</dbReference>
<evidence type="ECO:0000256" key="8">
    <source>
        <dbReference type="HAMAP-Rule" id="MF_01416"/>
    </source>
</evidence>
<sequence length="179" mass="19340">MAADFNTIARPYAQAVFKLARDKGELAKWSDTLGLLAAVASDERVHPLLASPRLSPDQANALIRDICGEHLDGSGQNLVRLLAEKGRLIALPALAEQYEALRAEEEGTLEATIVSAQPVDDKLQAELEASLGKRLKRKVHLTSEIDDRLMGGAIIRAGDLVIDGSVRGRLTRLATALNR</sequence>
<dbReference type="STRING" id="406100.SAMN04488052_10657"/>
<dbReference type="OrthoDB" id="9816221at2"/>
<evidence type="ECO:0000256" key="2">
    <source>
        <dbReference type="ARBA" id="ARBA00022448"/>
    </source>
</evidence>
<comment type="similarity">
    <text evidence="8">Belongs to the ATPase delta chain family.</text>
</comment>
<evidence type="ECO:0000313" key="9">
    <source>
        <dbReference type="EMBL" id="SEP00405.1"/>
    </source>
</evidence>
<dbReference type="PANTHER" id="PTHR11910">
    <property type="entry name" value="ATP SYNTHASE DELTA CHAIN"/>
    <property type="match status" value="1"/>
</dbReference>
<comment type="function">
    <text evidence="8">F(1)F(0) ATP synthase produces ATP from ADP in the presence of a proton or sodium gradient. F-type ATPases consist of two structural domains, F(1) containing the extramembraneous catalytic core and F(0) containing the membrane proton channel, linked together by a central stalk and a peripheral stalk. During catalysis, ATP synthesis in the catalytic domain of F(1) is coupled via a rotary mechanism of the central stalk subunits to proton translocation.</text>
</comment>
<dbReference type="Proteomes" id="UP000199657">
    <property type="component" value="Unassembled WGS sequence"/>
</dbReference>
<keyword evidence="3 8" id="KW-0375">Hydrogen ion transport</keyword>
<dbReference type="GO" id="GO:0045259">
    <property type="term" value="C:proton-transporting ATP synthase complex"/>
    <property type="evidence" value="ECO:0007669"/>
    <property type="project" value="UniProtKB-KW"/>
</dbReference>
<keyword evidence="8" id="KW-1003">Cell membrane</keyword>
<organism evidence="9 10">
    <name type="scientific">Aquisalimonas asiatica</name>
    <dbReference type="NCBI Taxonomy" id="406100"/>
    <lineage>
        <taxon>Bacteria</taxon>
        <taxon>Pseudomonadati</taxon>
        <taxon>Pseudomonadota</taxon>
        <taxon>Gammaproteobacteria</taxon>
        <taxon>Chromatiales</taxon>
        <taxon>Ectothiorhodospiraceae</taxon>
        <taxon>Aquisalimonas</taxon>
    </lineage>
</organism>
<dbReference type="InterPro" id="IPR020781">
    <property type="entry name" value="ATPase_OSCP/d_CS"/>
</dbReference>
<accession>A0A1H8UB48</accession>